<name>A0A0W0VR18_9GAMM</name>
<evidence type="ECO:0000313" key="2">
    <source>
        <dbReference type="Proteomes" id="UP000054997"/>
    </source>
</evidence>
<dbReference type="InterPro" id="IPR036768">
    <property type="entry name" value="PolIII_chi_sf"/>
</dbReference>
<keyword evidence="2" id="KW-1185">Reference proteome</keyword>
<dbReference type="SUPFAM" id="SSF102400">
    <property type="entry name" value="DNA polymerase III chi subunit"/>
    <property type="match status" value="1"/>
</dbReference>
<organism evidence="1 2">
    <name type="scientific">Legionella londiniensis</name>
    <dbReference type="NCBI Taxonomy" id="45068"/>
    <lineage>
        <taxon>Bacteria</taxon>
        <taxon>Pseudomonadati</taxon>
        <taxon>Pseudomonadota</taxon>
        <taxon>Gammaproteobacteria</taxon>
        <taxon>Legionellales</taxon>
        <taxon>Legionellaceae</taxon>
        <taxon>Legionella</taxon>
    </lineage>
</organism>
<dbReference type="GO" id="GO:0032298">
    <property type="term" value="P:positive regulation of DNA-templated DNA replication initiation"/>
    <property type="evidence" value="ECO:0007669"/>
    <property type="project" value="TreeGrafter"/>
</dbReference>
<dbReference type="PANTHER" id="PTHR38767">
    <property type="entry name" value="DNA POLYMERASE III SUBUNIT CHI"/>
    <property type="match status" value="1"/>
</dbReference>
<dbReference type="Gene3D" id="3.40.50.10110">
    <property type="entry name" value="DNA polymerase III subunit chi"/>
    <property type="match status" value="1"/>
</dbReference>
<dbReference type="EMBL" id="LNYK01000007">
    <property type="protein sequence ID" value="KTD22588.1"/>
    <property type="molecule type" value="Genomic_DNA"/>
</dbReference>
<dbReference type="InterPro" id="IPR007459">
    <property type="entry name" value="DNA_pol3_chi"/>
</dbReference>
<dbReference type="PANTHER" id="PTHR38767:SF1">
    <property type="entry name" value="DNA POLYMERASE III SUBUNIT CHI"/>
    <property type="match status" value="1"/>
</dbReference>
<dbReference type="AlphaFoldDB" id="A0A0W0VR18"/>
<comment type="caution">
    <text evidence="1">The sequence shown here is derived from an EMBL/GenBank/DDBJ whole genome shotgun (WGS) entry which is preliminary data.</text>
</comment>
<reference evidence="1 2" key="1">
    <citation type="submission" date="2015-11" db="EMBL/GenBank/DDBJ databases">
        <title>Genomic analysis of 38 Legionella species identifies large and diverse effector repertoires.</title>
        <authorList>
            <person name="Burstein D."/>
            <person name="Amaro F."/>
            <person name="Zusman T."/>
            <person name="Lifshitz Z."/>
            <person name="Cohen O."/>
            <person name="Gilbert J.A."/>
            <person name="Pupko T."/>
            <person name="Shuman H.A."/>
            <person name="Segal G."/>
        </authorList>
    </citation>
    <scope>NUCLEOTIDE SEQUENCE [LARGE SCALE GENOMIC DNA]</scope>
    <source>
        <strain evidence="1 2">ATCC 49505</strain>
    </source>
</reference>
<dbReference type="PATRIC" id="fig|45068.5.peg.497"/>
<dbReference type="GO" id="GO:0006260">
    <property type="term" value="P:DNA replication"/>
    <property type="evidence" value="ECO:0007669"/>
    <property type="project" value="InterPro"/>
</dbReference>
<dbReference type="STRING" id="45068.Llon_0462"/>
<dbReference type="GO" id="GO:0003677">
    <property type="term" value="F:DNA binding"/>
    <property type="evidence" value="ECO:0007669"/>
    <property type="project" value="InterPro"/>
</dbReference>
<dbReference type="GO" id="GO:0003887">
    <property type="term" value="F:DNA-directed DNA polymerase activity"/>
    <property type="evidence" value="ECO:0007669"/>
    <property type="project" value="InterPro"/>
</dbReference>
<protein>
    <submittedName>
        <fullName evidence="1">DNA polymerase III subunit chi</fullName>
    </submittedName>
</protein>
<dbReference type="Pfam" id="PF04364">
    <property type="entry name" value="DNA_pol3_chi"/>
    <property type="match status" value="1"/>
</dbReference>
<dbReference type="RefSeq" id="WP_058528480.1">
    <property type="nucleotide sequence ID" value="NZ_CAAAHZ010000001.1"/>
</dbReference>
<sequence>MLPIRIDFYLLEEGGPEARWLLACRLLEKAYARNHQVFVNCNHQEDAENLDELLWTFKDDSFIPHNLQGEGPEPPPPVQIGFGKEPRGFHDLLMNLADNIPHYYQRFQRVIEIVSADEVSKEISRRHYRDYKGQGCNIHIHQLSQSPD</sequence>
<accession>A0A0W0VR18</accession>
<evidence type="ECO:0000313" key="1">
    <source>
        <dbReference type="EMBL" id="KTD22588.1"/>
    </source>
</evidence>
<dbReference type="Proteomes" id="UP000054997">
    <property type="component" value="Unassembled WGS sequence"/>
</dbReference>
<dbReference type="OrthoDB" id="5297568at2"/>
<proteinExistence type="predicted"/>
<gene>
    <name evidence="1" type="primary">holC</name>
    <name evidence="1" type="ORF">Llon_0462</name>
</gene>